<accession>I3S4S5</accession>
<dbReference type="AlphaFoldDB" id="I3S4S5"/>
<dbReference type="EMBL" id="BT135472">
    <property type="protein sequence ID" value="AFK35267.1"/>
    <property type="molecule type" value="mRNA"/>
</dbReference>
<protein>
    <submittedName>
        <fullName evidence="1">Uncharacterized protein</fullName>
    </submittedName>
</protein>
<name>I3S4S5_LOTJA</name>
<proteinExistence type="evidence at transcript level"/>
<reference evidence="1" key="1">
    <citation type="submission" date="2012-05" db="EMBL/GenBank/DDBJ databases">
        <authorList>
            <person name="Krishnakumar V."/>
            <person name="Cheung F."/>
            <person name="Xiao Y."/>
            <person name="Chan A."/>
            <person name="Moskal W.A."/>
            <person name="Town C.D."/>
        </authorList>
    </citation>
    <scope>NUCLEOTIDE SEQUENCE</scope>
</reference>
<evidence type="ECO:0000313" key="1">
    <source>
        <dbReference type="EMBL" id="AFK35267.1"/>
    </source>
</evidence>
<sequence>MSILADLPRSTASVHVSFLLLSCAVCHWSHSQTAQ</sequence>
<organism evidence="1">
    <name type="scientific">Lotus japonicus</name>
    <name type="common">Lotus corniculatus var. japonicus</name>
    <dbReference type="NCBI Taxonomy" id="34305"/>
    <lineage>
        <taxon>Eukaryota</taxon>
        <taxon>Viridiplantae</taxon>
        <taxon>Streptophyta</taxon>
        <taxon>Embryophyta</taxon>
        <taxon>Tracheophyta</taxon>
        <taxon>Spermatophyta</taxon>
        <taxon>Magnoliopsida</taxon>
        <taxon>eudicotyledons</taxon>
        <taxon>Gunneridae</taxon>
        <taxon>Pentapetalae</taxon>
        <taxon>rosids</taxon>
        <taxon>fabids</taxon>
        <taxon>Fabales</taxon>
        <taxon>Fabaceae</taxon>
        <taxon>Papilionoideae</taxon>
        <taxon>50 kb inversion clade</taxon>
        <taxon>NPAAA clade</taxon>
        <taxon>Hologalegina</taxon>
        <taxon>robinioid clade</taxon>
        <taxon>Loteae</taxon>
        <taxon>Lotus</taxon>
    </lineage>
</organism>